<gene>
    <name evidence="2" type="ORF">SAMN04488068_2266</name>
</gene>
<dbReference type="EMBL" id="FQWZ01000005">
    <property type="protein sequence ID" value="SHH04329.1"/>
    <property type="molecule type" value="Genomic_DNA"/>
</dbReference>
<organism evidence="2 3">
    <name type="scientific">Hydrocarboniphaga daqingensis</name>
    <dbReference type="NCBI Taxonomy" id="490188"/>
    <lineage>
        <taxon>Bacteria</taxon>
        <taxon>Pseudomonadati</taxon>
        <taxon>Pseudomonadota</taxon>
        <taxon>Gammaproteobacteria</taxon>
        <taxon>Nevskiales</taxon>
        <taxon>Nevskiaceae</taxon>
        <taxon>Hydrocarboniphaga</taxon>
    </lineage>
</organism>
<feature type="chain" id="PRO_5012274140" description="Alpha/beta hydrolase family protein" evidence="1">
    <location>
        <begin position="23"/>
        <end position="569"/>
    </location>
</feature>
<evidence type="ECO:0000256" key="1">
    <source>
        <dbReference type="SAM" id="SignalP"/>
    </source>
</evidence>
<reference evidence="2 3" key="1">
    <citation type="submission" date="2016-11" db="EMBL/GenBank/DDBJ databases">
        <authorList>
            <person name="Jaros S."/>
            <person name="Januszkiewicz K."/>
            <person name="Wedrychowicz H."/>
        </authorList>
    </citation>
    <scope>NUCLEOTIDE SEQUENCE [LARGE SCALE GENOMIC DNA]</scope>
    <source>
        <strain evidence="2 3">CGMCC 1.7049</strain>
    </source>
</reference>
<dbReference type="Gene3D" id="3.40.50.1820">
    <property type="entry name" value="alpha/beta hydrolase"/>
    <property type="match status" value="1"/>
</dbReference>
<keyword evidence="1" id="KW-0732">Signal</keyword>
<name>A0A1M5PS21_9GAMM</name>
<feature type="signal peptide" evidence="1">
    <location>
        <begin position="1"/>
        <end position="22"/>
    </location>
</feature>
<dbReference type="InterPro" id="IPR029058">
    <property type="entry name" value="AB_hydrolase_fold"/>
</dbReference>
<dbReference type="Proteomes" id="UP000199758">
    <property type="component" value="Unassembled WGS sequence"/>
</dbReference>
<dbReference type="SUPFAM" id="SSF53474">
    <property type="entry name" value="alpha/beta-Hydrolases"/>
    <property type="match status" value="1"/>
</dbReference>
<evidence type="ECO:0008006" key="4">
    <source>
        <dbReference type="Google" id="ProtNLM"/>
    </source>
</evidence>
<evidence type="ECO:0000313" key="3">
    <source>
        <dbReference type="Proteomes" id="UP000199758"/>
    </source>
</evidence>
<evidence type="ECO:0000313" key="2">
    <source>
        <dbReference type="EMBL" id="SHH04329.1"/>
    </source>
</evidence>
<proteinExistence type="predicted"/>
<dbReference type="PROSITE" id="PS51257">
    <property type="entry name" value="PROKAR_LIPOPROTEIN"/>
    <property type="match status" value="1"/>
</dbReference>
<accession>A0A1M5PS21</accession>
<keyword evidence="3" id="KW-1185">Reference proteome</keyword>
<dbReference type="STRING" id="490188.SAMN04488068_2266"/>
<sequence>MRIQTCLVLCCGWLLTACGASSPSDDMSGLENPATVAELGTSPITTVVTTATTALNVDRRCDTAPYPSVQWTACEAANYAKALGGPAEQVTNPAFVQRWLTQSLTNLLSYLARSAADPSWLLASTPLLGVLTEPAALAAQLQALVASLQADPSSAARLPLNTPVTPLCATWSLQCAGDPFLFPNAKGPDGAAFYTDEASVTPVVFYDRDCARLSGRVWLPTGAGNRRLPAVVFTNGSVQAPETAYWWLAQALVRAGYAVMTYDPRGQGRSDLQTPGFQQGSNFNPKVFWEGQVDAIDFFRSSPQRPYPHQQRCEGTYPTETTAFNPIWQQLDPDRLGIAGHSLGAIGVSVVQGYGAPGADPWPGLIDSVNPVKAAIAYDSLLAPDGSGLSTLANLPIPPGLAVALTQLAALGGLPAFAPQVPAMSFNADYAFAPVPYLLPPPADAHRSTIKLWQQAGVPTYGITLQGTTHFDFSLLPSFPASSWCADTSSGACRGGWGRPAITAYSLAWFDRWLKLPGEPGHADADQRLLDDASPDAVAKLSFRYQSARDFPDRSGARQRCDDIRAGCN</sequence>
<dbReference type="AlphaFoldDB" id="A0A1M5PS21"/>
<protein>
    <recommendedName>
        <fullName evidence="4">Alpha/beta hydrolase family protein</fullName>
    </recommendedName>
</protein>